<name>A0A7W6GK52_9HYPH</name>
<keyword evidence="4 6" id="KW-1133">Transmembrane helix</keyword>
<feature type="transmembrane region" description="Helical" evidence="6">
    <location>
        <begin position="282"/>
        <end position="301"/>
    </location>
</feature>
<comment type="subcellular location">
    <subcellularLocation>
        <location evidence="1">Membrane</location>
        <topology evidence="1">Multi-pass membrane protein</topology>
    </subcellularLocation>
</comment>
<feature type="transmembrane region" description="Helical" evidence="6">
    <location>
        <begin position="25"/>
        <end position="47"/>
    </location>
</feature>
<feature type="transmembrane region" description="Helical" evidence="6">
    <location>
        <begin position="198"/>
        <end position="222"/>
    </location>
</feature>
<dbReference type="InterPro" id="IPR044644">
    <property type="entry name" value="DinF-like"/>
</dbReference>
<comment type="similarity">
    <text evidence="2">Belongs to the multi antimicrobial extrusion (MATE) (TC 2.A.66.1) family.</text>
</comment>
<dbReference type="CDD" id="cd13136">
    <property type="entry name" value="MATE_DinF_like"/>
    <property type="match status" value="1"/>
</dbReference>
<feature type="transmembrane region" description="Helical" evidence="6">
    <location>
        <begin position="359"/>
        <end position="380"/>
    </location>
</feature>
<evidence type="ECO:0000256" key="6">
    <source>
        <dbReference type="SAM" id="Phobius"/>
    </source>
</evidence>
<dbReference type="GO" id="GO:0005886">
    <property type="term" value="C:plasma membrane"/>
    <property type="evidence" value="ECO:0007669"/>
    <property type="project" value="TreeGrafter"/>
</dbReference>
<feature type="transmembrane region" description="Helical" evidence="6">
    <location>
        <begin position="322"/>
        <end position="347"/>
    </location>
</feature>
<evidence type="ECO:0000313" key="8">
    <source>
        <dbReference type="Proteomes" id="UP000574761"/>
    </source>
</evidence>
<evidence type="ECO:0000256" key="1">
    <source>
        <dbReference type="ARBA" id="ARBA00004141"/>
    </source>
</evidence>
<gene>
    <name evidence="7" type="ORF">GGQ64_003986</name>
</gene>
<keyword evidence="8" id="KW-1185">Reference proteome</keyword>
<feature type="transmembrane region" description="Helical" evidence="6">
    <location>
        <begin position="54"/>
        <end position="76"/>
    </location>
</feature>
<evidence type="ECO:0000256" key="5">
    <source>
        <dbReference type="ARBA" id="ARBA00023136"/>
    </source>
</evidence>
<dbReference type="AlphaFoldDB" id="A0A7W6GK52"/>
<keyword evidence="3 6" id="KW-0812">Transmembrane</keyword>
<keyword evidence="5 6" id="KW-0472">Membrane</keyword>
<protein>
    <submittedName>
        <fullName evidence="7">Putative MATE family efflux protein</fullName>
    </submittedName>
</protein>
<dbReference type="InterPro" id="IPR002528">
    <property type="entry name" value="MATE_fam"/>
</dbReference>
<reference evidence="7 8" key="1">
    <citation type="submission" date="2020-08" db="EMBL/GenBank/DDBJ databases">
        <title>Genomic Encyclopedia of Type Strains, Phase IV (KMG-IV): sequencing the most valuable type-strain genomes for metagenomic binning, comparative biology and taxonomic classification.</title>
        <authorList>
            <person name="Goeker M."/>
        </authorList>
    </citation>
    <scope>NUCLEOTIDE SEQUENCE [LARGE SCALE GENOMIC DNA]</scope>
    <source>
        <strain evidence="7 8">DSM 100211</strain>
    </source>
</reference>
<dbReference type="Pfam" id="PF01554">
    <property type="entry name" value="MatE"/>
    <property type="match status" value="2"/>
</dbReference>
<sequence length="449" mass="47937">MTASSQSPIGTARPFTISHGDVLRIAIPMMIAYLSTPLVSLVATGVIGQLRDEALVGGVALAAVIFDVIFVSFNFLRGATTGFTAQAIGAGDRLFEQRMLLGGLVVALVSGLAILVLQGPIGTLGLALLGADGAVAEAAQVYFSWRVWSAPFVLVNFVIFGWIIGRGEALTAMLLQTLLNGVNIVLSLYWVLDLGWGLAGVAAASLVAEAVTAVAGIALVVARTDRHAWSRPDLAALKRMFSVNGDMMIRSLSLLIGLSFFTRQSGVLGIDILAANTILLRFYFFGVAFLDGIATAAEQMAGRAIGARYRPAFDRMLSLTTLWGFVFAGLVALAFLLSGGWVIDMIAPSAEIVALAHDYLPYVVVLPIVGLVAFQMDGIYIGATWSRQMRNLMLASLAVYFATWAVLQPLFGNTGLWLALLTFQGARSVAFRWMLPRLAARSFADRAPR</sequence>
<feature type="transmembrane region" description="Helical" evidence="6">
    <location>
        <begin position="392"/>
        <end position="411"/>
    </location>
</feature>
<evidence type="ECO:0000256" key="2">
    <source>
        <dbReference type="ARBA" id="ARBA00010199"/>
    </source>
</evidence>
<feature type="transmembrane region" description="Helical" evidence="6">
    <location>
        <begin position="148"/>
        <end position="165"/>
    </location>
</feature>
<feature type="transmembrane region" description="Helical" evidence="6">
    <location>
        <begin position="99"/>
        <end position="117"/>
    </location>
</feature>
<dbReference type="GO" id="GO:0042910">
    <property type="term" value="F:xenobiotic transmembrane transporter activity"/>
    <property type="evidence" value="ECO:0007669"/>
    <property type="project" value="InterPro"/>
</dbReference>
<comment type="caution">
    <text evidence="7">The sequence shown here is derived from an EMBL/GenBank/DDBJ whole genome shotgun (WGS) entry which is preliminary data.</text>
</comment>
<dbReference type="Proteomes" id="UP000574761">
    <property type="component" value="Unassembled WGS sequence"/>
</dbReference>
<dbReference type="NCBIfam" id="TIGR00797">
    <property type="entry name" value="matE"/>
    <property type="match status" value="1"/>
</dbReference>
<dbReference type="EMBL" id="JACIEE010000008">
    <property type="protein sequence ID" value="MBB3978751.1"/>
    <property type="molecule type" value="Genomic_DNA"/>
</dbReference>
<accession>A0A7W6GK52</accession>
<evidence type="ECO:0000256" key="4">
    <source>
        <dbReference type="ARBA" id="ARBA00022989"/>
    </source>
</evidence>
<dbReference type="PANTHER" id="PTHR42893">
    <property type="entry name" value="PROTEIN DETOXIFICATION 44, CHLOROPLASTIC-RELATED"/>
    <property type="match status" value="1"/>
</dbReference>
<dbReference type="RefSeq" id="WP_343059521.1">
    <property type="nucleotide sequence ID" value="NZ_JACIEE010000008.1"/>
</dbReference>
<dbReference type="GO" id="GO:0015297">
    <property type="term" value="F:antiporter activity"/>
    <property type="evidence" value="ECO:0007669"/>
    <property type="project" value="InterPro"/>
</dbReference>
<proteinExistence type="inferred from homology"/>
<feature type="transmembrane region" description="Helical" evidence="6">
    <location>
        <begin position="172"/>
        <end position="192"/>
    </location>
</feature>
<organism evidence="7 8">
    <name type="scientific">Mycoplana azooxidifex</name>
    <dbReference type="NCBI Taxonomy" id="1636188"/>
    <lineage>
        <taxon>Bacteria</taxon>
        <taxon>Pseudomonadati</taxon>
        <taxon>Pseudomonadota</taxon>
        <taxon>Alphaproteobacteria</taxon>
        <taxon>Hyphomicrobiales</taxon>
        <taxon>Rhizobiaceae</taxon>
        <taxon>Mycoplana</taxon>
    </lineage>
</organism>
<evidence type="ECO:0000256" key="3">
    <source>
        <dbReference type="ARBA" id="ARBA00022692"/>
    </source>
</evidence>
<feature type="transmembrane region" description="Helical" evidence="6">
    <location>
        <begin position="243"/>
        <end position="262"/>
    </location>
</feature>
<evidence type="ECO:0000313" key="7">
    <source>
        <dbReference type="EMBL" id="MBB3978751.1"/>
    </source>
</evidence>
<dbReference type="PANTHER" id="PTHR42893:SF46">
    <property type="entry name" value="PROTEIN DETOXIFICATION 44, CHLOROPLASTIC"/>
    <property type="match status" value="1"/>
</dbReference>